<feature type="compositionally biased region" description="Low complexity" evidence="1">
    <location>
        <begin position="1480"/>
        <end position="1491"/>
    </location>
</feature>
<feature type="compositionally biased region" description="Basic and acidic residues" evidence="1">
    <location>
        <begin position="1308"/>
        <end position="1321"/>
    </location>
</feature>
<organism evidence="2 3">
    <name type="scientific">Polarella glacialis</name>
    <name type="common">Dinoflagellate</name>
    <dbReference type="NCBI Taxonomy" id="89957"/>
    <lineage>
        <taxon>Eukaryota</taxon>
        <taxon>Sar</taxon>
        <taxon>Alveolata</taxon>
        <taxon>Dinophyceae</taxon>
        <taxon>Suessiales</taxon>
        <taxon>Suessiaceae</taxon>
        <taxon>Polarella</taxon>
    </lineage>
</organism>
<feature type="region of interest" description="Disordered" evidence="1">
    <location>
        <begin position="130"/>
        <end position="165"/>
    </location>
</feature>
<comment type="caution">
    <text evidence="2">The sequence shown here is derived from an EMBL/GenBank/DDBJ whole genome shotgun (WGS) entry which is preliminary data.</text>
</comment>
<feature type="region of interest" description="Disordered" evidence="1">
    <location>
        <begin position="631"/>
        <end position="675"/>
    </location>
</feature>
<reference evidence="2" key="1">
    <citation type="submission" date="2021-02" db="EMBL/GenBank/DDBJ databases">
        <authorList>
            <person name="Dougan E. K."/>
            <person name="Rhodes N."/>
            <person name="Thang M."/>
            <person name="Chan C."/>
        </authorList>
    </citation>
    <scope>NUCLEOTIDE SEQUENCE</scope>
</reference>
<evidence type="ECO:0000313" key="2">
    <source>
        <dbReference type="EMBL" id="CAE8735685.1"/>
    </source>
</evidence>
<name>A0A813LLZ1_POLGL</name>
<feature type="region of interest" description="Disordered" evidence="1">
    <location>
        <begin position="1301"/>
        <end position="1321"/>
    </location>
</feature>
<protein>
    <submittedName>
        <fullName evidence="2">Uncharacterized protein</fullName>
    </submittedName>
</protein>
<feature type="region of interest" description="Disordered" evidence="1">
    <location>
        <begin position="1458"/>
        <end position="1520"/>
    </location>
</feature>
<gene>
    <name evidence="2" type="ORF">PGLA2088_LOCUS47961</name>
</gene>
<sequence>MEEGVRPGGHRSDLGDAAALHIMQEVDCLLEKHRAEVKNCLGHWLAGGFPASEDALQLSKAAPIFRACTSCGSGWPPMCDVNHSPSNALQRLQEMEEIADCKEADMSLTISAQECGVLLGRALASLKGPGVPADASEAVGETPPPLPKVAVAGRPPSPKKPPGRNISALESQYEIAKAFDAPAAEIIVPAAERPTVVFKTPSDDQRAKLVHNDSKEADIFTPVLPGLIAGVFQPQSDVKTALAGAGGGAGPGPVGVTLALLASSATWWRNPPEAMSDTSDASELAPAAVDPIEPDRFGLRWQGASHGSPGNASAWLLTLPAAGRIILLTSEGVIEAGGKVHLCKFSPCTRAHLSADAGNYQSPLVHATAFARCPESDPASQLDLGAVWTECRTVDPTPALLDASIETDLPPAADVVEVAAPASEAQGSGTVVVTEVPNGRRRHTVKSPEVETEFSMNAGEALEQEKPPTPRMSWFMDHAFDTTAAPAWYSKVAEKLKWTSQVPQGGHDAQIVRQLSAPIVAVSVLALACLVAYSSMFPGPVPGGVLGSSLYYAAKAAIIVASWMWHIGATFVGPLVSSVLVGSFGAWCVMSSGIVTAISVGSAVIVTAVSKATSAAGHIFGAAAHSAGGGASASSSSGSVPPSGSAVGQAPGGARPGIAATPEPAPGEGGRPCGAPGVKWSTEAGPQQLAQWCASVSSESLPLLRIDAEHFVPPQGCSPVVDGCVAVCRLHHKVYKQTRWNSKCVFPETCLEVGRPVKEYRLPGSPTVGMICMTRVVSALRTEDTLPEWVSRVRASVKDATSLQAACDGADGRPGLEGIVADLADEWNMRLAAAWERAPVWSPFSGPEKHSGFGFGGVAGGSEGEWQPPPTSRDLTSRSMFHGNLVPQDDTPRRPRLAGVMGLIGSGTVPLGPQDHSWNPVPQAGSMPPTQQAWDPYQDPHGLASLGGGSVYRPPPVAHRGLSSNPMMSGTPVITGGLASFGIHPGGLAPHEPSLWPQGQMGSSQPPPWAPGFAQNSHDPMHGLASAIGSLQQVLSKGNEDVVRQLERSNRTDATRGGTGTHWIRSVRTAVLERRSDLIKIDCPVKIDFYVALAVALCSWGIPEDGESPKVYLDSKDFPALGADELQRWRAPPVSDSVLRASGRDPLTIETWAECCGRLAFFFGLVYGRHHEQSIVGCIAALRRKRNSDSRTWSFLVVQRIFSNLLCRYLTEWRQIIRNVIRMSGHEDPNKGHIRRICQSLGPDGTPVVQPPKVFDLEDPEGHFQKVIYARMQRNVHQALWANAYELGNSKPGARIGGDAAYPQGPKIDPRITRPATKHTDVGKSGLKKCWKFNSHMGCADGKDCARAHEHISPDSMHPSLRVVMAQYGGHRKIPVISPEALPGYVAAQTDQMPADLDSHRNDGISDLAAAAKAKAKAKAKAAATPDAAHVAAAAAIAASAAAAAKAKAKGKAKAAAKARVAGPDPASASTDGPSSAPDPVATEDPVTAATPPEPEAPEGDAAPRGRHRGRRPRDRVRVSGVALNESPEEMWQGPTFEEVFDEEPPKSVENPFAGTPLTCAENDLWQVVHGHGDEWLQGIRKPVELVTLTPGIESPRSELIEFLRTHPKMDMISDSSDYLKSWIRAMVIRDCELANLTEPDAPWISDHVSQALTFVAERGLPCVAREADALLGRPRPSRAGGSPSPVTFHPPEWVDGVGVQRVDFGAIIFDAYDYGQTIQLDRITALGLGVLEGQWESSQRWTLGPAGALLRLGGTAPTLDAVRERASLLHAAHFAGARAADTALGPIPATVSTVEVDIRSAVHDVLAYGHDKDVRMFEFAFDRGDDLGHGVPPEITWYVIEVTATHFELDVFEGTGDTAAWLLVHRGHLQTLVPRDAGAYAKVWAHALRTQSPPRYHTVSGWRAMIDAPSCAPELEPKDLVDCPECKRLSKRSVKVRRVAGITLPGPKLGAELVHDAWCQGATRLDLSPQGSSESSLRAQVYRDWLAAICPPVAATSLAATGNGFGGSAGTGSKHKTVSFSPSRKLSDPFSPIDSTALPPDSPSGGAPLLGTPRLGGASARRTFDPGPAAQVEVDLTEDADNDPTKRPQSFVDMVSEAGTVSPPRSETEPLAMWR</sequence>
<feature type="compositionally biased region" description="Basic residues" evidence="1">
    <location>
        <begin position="1505"/>
        <end position="1515"/>
    </location>
</feature>
<accession>A0A813LLZ1</accession>
<evidence type="ECO:0000256" key="1">
    <source>
        <dbReference type="SAM" id="MobiDB-lite"/>
    </source>
</evidence>
<dbReference type="Proteomes" id="UP000626109">
    <property type="component" value="Unassembled WGS sequence"/>
</dbReference>
<dbReference type="EMBL" id="CAJNNW010036576">
    <property type="protein sequence ID" value="CAE8735685.1"/>
    <property type="molecule type" value="Genomic_DNA"/>
</dbReference>
<feature type="region of interest" description="Disordered" evidence="1">
    <location>
        <begin position="2006"/>
        <end position="2116"/>
    </location>
</feature>
<evidence type="ECO:0000313" key="3">
    <source>
        <dbReference type="Proteomes" id="UP000626109"/>
    </source>
</evidence>
<feature type="compositionally biased region" description="Low complexity" evidence="1">
    <location>
        <begin position="631"/>
        <end position="648"/>
    </location>
</feature>
<feature type="region of interest" description="Disordered" evidence="1">
    <location>
        <begin position="858"/>
        <end position="878"/>
    </location>
</feature>
<proteinExistence type="predicted"/>